<keyword evidence="7" id="KW-0732">Signal</keyword>
<dbReference type="GO" id="GO:0005765">
    <property type="term" value="C:lysosomal membrane"/>
    <property type="evidence" value="ECO:0007669"/>
    <property type="project" value="InterPro"/>
</dbReference>
<evidence type="ECO:0000256" key="7">
    <source>
        <dbReference type="SAM" id="SignalP"/>
    </source>
</evidence>
<dbReference type="STRING" id="568069.A0A1J1IIZ7"/>
<protein>
    <submittedName>
        <fullName evidence="8">CLUMA_CG013489, isoform A</fullName>
    </submittedName>
</protein>
<comment type="subcellular location">
    <subcellularLocation>
        <location evidence="1">Membrane</location>
    </subcellularLocation>
</comment>
<keyword evidence="5 6" id="KW-0472">Membrane</keyword>
<dbReference type="Proteomes" id="UP000183832">
    <property type="component" value="Unassembled WGS sequence"/>
</dbReference>
<evidence type="ECO:0000313" key="9">
    <source>
        <dbReference type="Proteomes" id="UP000183832"/>
    </source>
</evidence>
<evidence type="ECO:0000313" key="8">
    <source>
        <dbReference type="EMBL" id="CRL00215.1"/>
    </source>
</evidence>
<evidence type="ECO:0000256" key="4">
    <source>
        <dbReference type="ARBA" id="ARBA00022989"/>
    </source>
</evidence>
<dbReference type="PANTHER" id="PTHR13064">
    <property type="entry name" value="TRANSMEMBRANE PROTEIN 9 FAMILY MEMBER"/>
    <property type="match status" value="1"/>
</dbReference>
<dbReference type="Pfam" id="PF05434">
    <property type="entry name" value="Tmemb_9"/>
    <property type="match status" value="1"/>
</dbReference>
<evidence type="ECO:0000256" key="3">
    <source>
        <dbReference type="ARBA" id="ARBA00022692"/>
    </source>
</evidence>
<dbReference type="InterPro" id="IPR008853">
    <property type="entry name" value="TMEM9/TMEM9B"/>
</dbReference>
<feature type="transmembrane region" description="Helical" evidence="6">
    <location>
        <begin position="102"/>
        <end position="124"/>
    </location>
</feature>
<sequence length="202" mass="23146">MLVKINWLLVLVLAQLSIYGNAQSYEDKRCKCICPSINSVMNNTQEDNNNRILVIDNVAPNRCNCDQVILPKLADKIKGKEQEFCPRCECKYENRNTTVIKVVVIIVIWIISLLAIYMLFLNLLEPILNKRAKQNYSEHINDEASISSNGSSGSVSGHQLPMVNVNVGRSNVLNRVTNQQDKWKRQVQEQRSRIYNQHSMLN</sequence>
<dbReference type="OrthoDB" id="10059035at2759"/>
<keyword evidence="3 6" id="KW-0812">Transmembrane</keyword>
<comment type="similarity">
    <text evidence="2">Belongs to the TMEM9 family.</text>
</comment>
<reference evidence="8 9" key="1">
    <citation type="submission" date="2015-04" db="EMBL/GenBank/DDBJ databases">
        <authorList>
            <person name="Syromyatnikov M.Y."/>
            <person name="Popov V.N."/>
        </authorList>
    </citation>
    <scope>NUCLEOTIDE SEQUENCE [LARGE SCALE GENOMIC DNA]</scope>
</reference>
<dbReference type="PANTHER" id="PTHR13064:SF6">
    <property type="entry name" value="TRANSMEMBRANE PROTEIN 9"/>
    <property type="match status" value="1"/>
</dbReference>
<evidence type="ECO:0000256" key="6">
    <source>
        <dbReference type="SAM" id="Phobius"/>
    </source>
</evidence>
<evidence type="ECO:0000256" key="1">
    <source>
        <dbReference type="ARBA" id="ARBA00004370"/>
    </source>
</evidence>
<organism evidence="8 9">
    <name type="scientific">Clunio marinus</name>
    <dbReference type="NCBI Taxonomy" id="568069"/>
    <lineage>
        <taxon>Eukaryota</taxon>
        <taxon>Metazoa</taxon>
        <taxon>Ecdysozoa</taxon>
        <taxon>Arthropoda</taxon>
        <taxon>Hexapoda</taxon>
        <taxon>Insecta</taxon>
        <taxon>Pterygota</taxon>
        <taxon>Neoptera</taxon>
        <taxon>Endopterygota</taxon>
        <taxon>Diptera</taxon>
        <taxon>Nematocera</taxon>
        <taxon>Chironomoidea</taxon>
        <taxon>Chironomidae</taxon>
        <taxon>Clunio</taxon>
    </lineage>
</organism>
<feature type="signal peptide" evidence="7">
    <location>
        <begin position="1"/>
        <end position="22"/>
    </location>
</feature>
<accession>A0A1J1IIZ7</accession>
<keyword evidence="4 6" id="KW-1133">Transmembrane helix</keyword>
<proteinExistence type="inferred from homology"/>
<keyword evidence="9" id="KW-1185">Reference proteome</keyword>
<dbReference type="AlphaFoldDB" id="A0A1J1IIZ7"/>
<dbReference type="EMBL" id="CVRI01000054">
    <property type="protein sequence ID" value="CRL00215.1"/>
    <property type="molecule type" value="Genomic_DNA"/>
</dbReference>
<name>A0A1J1IIZ7_9DIPT</name>
<feature type="chain" id="PRO_5013108526" evidence="7">
    <location>
        <begin position="23"/>
        <end position="202"/>
    </location>
</feature>
<evidence type="ECO:0000256" key="5">
    <source>
        <dbReference type="ARBA" id="ARBA00023136"/>
    </source>
</evidence>
<gene>
    <name evidence="8" type="ORF">CLUMA_CG013489</name>
</gene>
<evidence type="ECO:0000256" key="2">
    <source>
        <dbReference type="ARBA" id="ARBA00007264"/>
    </source>
</evidence>